<reference evidence="13 14" key="1">
    <citation type="journal article" date="2010" name="Nature">
        <title>The sequence and de novo assembly of the giant panda genome.</title>
        <authorList>
            <person name="Li R."/>
            <person name="Fan W."/>
            <person name="Tian G."/>
            <person name="Zhu H."/>
            <person name="He L."/>
            <person name="Cai J."/>
            <person name="Huang Q."/>
            <person name="Cai Q."/>
            <person name="Li B."/>
            <person name="Bai Y."/>
            <person name="Zhang Z."/>
            <person name="Zhang Y."/>
            <person name="Wang W."/>
            <person name="Li J."/>
            <person name="Wei F."/>
            <person name="Li H."/>
            <person name="Jian M."/>
            <person name="Li J."/>
            <person name="Zhang Z."/>
            <person name="Nielsen R."/>
            <person name="Li D."/>
            <person name="Gu W."/>
            <person name="Yang Z."/>
            <person name="Xuan Z."/>
            <person name="Ryder O.A."/>
            <person name="Leung F.C."/>
            <person name="Zhou Y."/>
            <person name="Cao J."/>
            <person name="Sun X."/>
            <person name="Fu Y."/>
            <person name="Fang X."/>
            <person name="Guo X."/>
            <person name="Wang B."/>
            <person name="Hou R."/>
            <person name="Shen F."/>
            <person name="Mu B."/>
            <person name="Ni P."/>
            <person name="Lin R."/>
            <person name="Qian W."/>
            <person name="Wang G."/>
            <person name="Yu C."/>
            <person name="Nie W."/>
            <person name="Wang J."/>
            <person name="Wu Z."/>
            <person name="Liang H."/>
            <person name="Min J."/>
            <person name="Wu Q."/>
            <person name="Cheng S."/>
            <person name="Ruan J."/>
            <person name="Wang M."/>
            <person name="Shi Z."/>
            <person name="Wen M."/>
            <person name="Liu B."/>
            <person name="Ren X."/>
            <person name="Zheng H."/>
            <person name="Dong D."/>
            <person name="Cook K."/>
            <person name="Shan G."/>
            <person name="Zhang H."/>
            <person name="Kosiol C."/>
            <person name="Xie X."/>
            <person name="Lu Z."/>
            <person name="Zheng H."/>
            <person name="Li Y."/>
            <person name="Steiner C.C."/>
            <person name="Lam T.T."/>
            <person name="Lin S."/>
            <person name="Zhang Q."/>
            <person name="Li G."/>
            <person name="Tian J."/>
            <person name="Gong T."/>
            <person name="Liu H."/>
            <person name="Zhang D."/>
            <person name="Fang L."/>
            <person name="Ye C."/>
            <person name="Zhang J."/>
            <person name="Hu W."/>
            <person name="Xu A."/>
            <person name="Ren Y."/>
            <person name="Zhang G."/>
            <person name="Bruford M.W."/>
            <person name="Li Q."/>
            <person name="Ma L."/>
            <person name="Guo Y."/>
            <person name="An N."/>
            <person name="Hu Y."/>
            <person name="Zheng Y."/>
            <person name="Shi Y."/>
            <person name="Li Z."/>
            <person name="Liu Q."/>
            <person name="Chen Y."/>
            <person name="Zhao J."/>
            <person name="Qu N."/>
            <person name="Zhao S."/>
            <person name="Tian F."/>
            <person name="Wang X."/>
            <person name="Wang H."/>
            <person name="Xu L."/>
            <person name="Liu X."/>
            <person name="Vinar T."/>
            <person name="Wang Y."/>
            <person name="Lam T.W."/>
            <person name="Yiu S.M."/>
            <person name="Liu S."/>
            <person name="Zhang H."/>
            <person name="Li D."/>
            <person name="Huang Y."/>
            <person name="Wang X."/>
            <person name="Yang G."/>
            <person name="Jiang Z."/>
            <person name="Wang J."/>
            <person name="Qin N."/>
            <person name="Li L."/>
            <person name="Li J."/>
            <person name="Bolund L."/>
            <person name="Kristiansen K."/>
            <person name="Wong G.K."/>
            <person name="Olson M."/>
            <person name="Zhang X."/>
            <person name="Li S."/>
            <person name="Yang H."/>
            <person name="Wang J."/>
            <person name="Wang J."/>
        </authorList>
    </citation>
    <scope>NUCLEOTIDE SEQUENCE [LARGE SCALE GENOMIC DNA]</scope>
</reference>
<dbReference type="GO" id="GO:0071230">
    <property type="term" value="P:cellular response to amino acid stimulus"/>
    <property type="evidence" value="ECO:0007669"/>
    <property type="project" value="InterPro"/>
</dbReference>
<feature type="region of interest" description="Disordered" evidence="12">
    <location>
        <begin position="82"/>
        <end position="172"/>
    </location>
</feature>
<evidence type="ECO:0000313" key="14">
    <source>
        <dbReference type="Proteomes" id="UP000008912"/>
    </source>
</evidence>
<evidence type="ECO:0000256" key="4">
    <source>
        <dbReference type="ARBA" id="ARBA00016099"/>
    </source>
</evidence>
<keyword evidence="8" id="KW-0564">Palmitate</keyword>
<evidence type="ECO:0000256" key="5">
    <source>
        <dbReference type="ARBA" id="ARBA00022707"/>
    </source>
</evidence>
<dbReference type="InParanoid" id="A0A7N5P1L3"/>
<dbReference type="GO" id="GO:0060090">
    <property type="term" value="F:molecular adaptor activity"/>
    <property type="evidence" value="ECO:0007669"/>
    <property type="project" value="TreeGrafter"/>
</dbReference>
<dbReference type="GO" id="GO:0005765">
    <property type="term" value="C:lysosomal membrane"/>
    <property type="evidence" value="ECO:0007669"/>
    <property type="project" value="UniProtKB-SubCell"/>
</dbReference>
<dbReference type="Pfam" id="PF15454">
    <property type="entry name" value="LAMTOR"/>
    <property type="match status" value="1"/>
</dbReference>
<dbReference type="GO" id="GO:0001919">
    <property type="term" value="P:regulation of receptor recycling"/>
    <property type="evidence" value="ECO:0007669"/>
    <property type="project" value="InterPro"/>
</dbReference>
<dbReference type="InterPro" id="IPR028209">
    <property type="entry name" value="LAMTOR1/MEH1"/>
</dbReference>
<dbReference type="Pfam" id="PF15243">
    <property type="entry name" value="ANAPC15"/>
    <property type="match status" value="1"/>
</dbReference>
<comment type="similarity">
    <text evidence="3">Belongs to the LAMTOR1 family.</text>
</comment>
<evidence type="ECO:0000256" key="3">
    <source>
        <dbReference type="ARBA" id="ARBA00010861"/>
    </source>
</evidence>
<dbReference type="AlphaFoldDB" id="A0A7N5P1L3"/>
<name>A0A7N5P1L3_AILME</name>
<feature type="compositionally biased region" description="Acidic residues" evidence="12">
    <location>
        <begin position="96"/>
        <end position="141"/>
    </location>
</feature>
<accession>A0A7N5P1L3</accession>
<dbReference type="Proteomes" id="UP000008912">
    <property type="component" value="Unassembled WGS sequence"/>
</dbReference>
<sequence>MRWCFVCSGGLFRSGQEKCFRVAAGCRLPARLGAMSTLFPSLFPRVTETLWFNLDRPCVEETELQQQEQQHQAWLQSIAEKDNNLVPIGKPASEHYDDEEEEDEDDDEDSEEDSEDDEDMQDMDEMNDYNESPDDGEVNEDREERKLLLDPSSPPTKALNGAEPNYHSLPPTRTDEQALLSSILAKTASNIIDVSAADSQGMEQHEYMDRARQYSTRLAVLSSSLTHWKKLPPLPSLTSQPHQVLASEPVPFSDLQQVSRIAAYAYSALSQIRVDAKEELVVQFGIP</sequence>
<evidence type="ECO:0000256" key="11">
    <source>
        <dbReference type="ARBA" id="ARBA00032695"/>
    </source>
</evidence>
<dbReference type="SMART" id="SM01262">
    <property type="entry name" value="LAMTOR"/>
    <property type="match status" value="1"/>
</dbReference>
<evidence type="ECO:0000256" key="12">
    <source>
        <dbReference type="SAM" id="MobiDB-lite"/>
    </source>
</evidence>
<dbReference type="GO" id="GO:0007040">
    <property type="term" value="P:lysosome organization"/>
    <property type="evidence" value="ECO:0007669"/>
    <property type="project" value="InterPro"/>
</dbReference>
<evidence type="ECO:0000313" key="13">
    <source>
        <dbReference type="Ensembl" id="ENSAMEP00000023432.1"/>
    </source>
</evidence>
<dbReference type="GO" id="GO:0043410">
    <property type="term" value="P:positive regulation of MAPK cascade"/>
    <property type="evidence" value="ECO:0007669"/>
    <property type="project" value="InterPro"/>
</dbReference>
<evidence type="ECO:0000256" key="10">
    <source>
        <dbReference type="ARBA" id="ARBA00023288"/>
    </source>
</evidence>
<dbReference type="PANTHER" id="PTHR13401:SF2">
    <property type="entry name" value="RAGULATOR COMPLEX PROTEIN LAMTOR1"/>
    <property type="match status" value="1"/>
</dbReference>
<dbReference type="InterPro" id="IPR026182">
    <property type="entry name" value="ANAPC15"/>
</dbReference>
<gene>
    <name evidence="13" type="primary">LAMTOR1</name>
</gene>
<comment type="subcellular location">
    <subcellularLocation>
        <location evidence="2">Late endosome membrane</location>
        <topology evidence="2">Lipid-anchor</topology>
        <orientation evidence="2">Cytoplasmic side</orientation>
    </subcellularLocation>
    <subcellularLocation>
        <location evidence="1">Lysosome membrane</location>
        <topology evidence="1">Lipid-anchor</topology>
        <orientation evidence="1">Cytoplasmic side</orientation>
    </subcellularLocation>
</comment>
<evidence type="ECO:0000256" key="8">
    <source>
        <dbReference type="ARBA" id="ARBA00023139"/>
    </source>
</evidence>
<dbReference type="Ensembl" id="ENSAMET00000026399.1">
    <property type="protein sequence ID" value="ENSAMEP00000023432.1"/>
    <property type="gene ID" value="ENSAMEG00000010854.2"/>
</dbReference>
<dbReference type="GO" id="GO:0042632">
    <property type="term" value="P:cholesterol homeostasis"/>
    <property type="evidence" value="ECO:0007669"/>
    <property type="project" value="InterPro"/>
</dbReference>
<organism evidence="13 14">
    <name type="scientific">Ailuropoda melanoleuca</name>
    <name type="common">Giant panda</name>
    <dbReference type="NCBI Taxonomy" id="9646"/>
    <lineage>
        <taxon>Eukaryota</taxon>
        <taxon>Metazoa</taxon>
        <taxon>Chordata</taxon>
        <taxon>Craniata</taxon>
        <taxon>Vertebrata</taxon>
        <taxon>Euteleostomi</taxon>
        <taxon>Mammalia</taxon>
        <taxon>Eutheria</taxon>
        <taxon>Laurasiatheria</taxon>
        <taxon>Carnivora</taxon>
        <taxon>Caniformia</taxon>
        <taxon>Ursidae</taxon>
        <taxon>Ailuropoda</taxon>
    </lineage>
</organism>
<keyword evidence="7" id="KW-0472">Membrane</keyword>
<dbReference type="PANTHER" id="PTHR13401">
    <property type="entry name" value="RAGULATOR COMPLEX PROTEIN LAMTOR1"/>
    <property type="match status" value="1"/>
</dbReference>
<dbReference type="GO" id="GO:0071986">
    <property type="term" value="C:Ragulator complex"/>
    <property type="evidence" value="ECO:0007669"/>
    <property type="project" value="InterPro"/>
</dbReference>
<dbReference type="GO" id="GO:0031902">
    <property type="term" value="C:late endosome membrane"/>
    <property type="evidence" value="ECO:0007669"/>
    <property type="project" value="UniProtKB-SubCell"/>
</dbReference>
<keyword evidence="10" id="KW-0449">Lipoprotein</keyword>
<reference evidence="13" key="3">
    <citation type="submission" date="2025-09" db="UniProtKB">
        <authorList>
            <consortium name="Ensembl"/>
        </authorList>
    </citation>
    <scope>IDENTIFICATION</scope>
</reference>
<evidence type="ECO:0000256" key="9">
    <source>
        <dbReference type="ARBA" id="ARBA00023228"/>
    </source>
</evidence>
<keyword evidence="5" id="KW-0519">Myristate</keyword>
<dbReference type="GO" id="GO:0016197">
    <property type="term" value="P:endosomal transport"/>
    <property type="evidence" value="ECO:0007669"/>
    <property type="project" value="InterPro"/>
</dbReference>
<dbReference type="GO" id="GO:0045121">
    <property type="term" value="C:membrane raft"/>
    <property type="evidence" value="ECO:0007669"/>
    <property type="project" value="InterPro"/>
</dbReference>
<dbReference type="GO" id="GO:0005085">
    <property type="term" value="F:guanyl-nucleotide exchange factor activity"/>
    <property type="evidence" value="ECO:0007669"/>
    <property type="project" value="TreeGrafter"/>
</dbReference>
<dbReference type="GO" id="GO:0032008">
    <property type="term" value="P:positive regulation of TOR signaling"/>
    <property type="evidence" value="ECO:0007669"/>
    <property type="project" value="InterPro"/>
</dbReference>
<evidence type="ECO:0000256" key="2">
    <source>
        <dbReference type="ARBA" id="ARBA00004577"/>
    </source>
</evidence>
<dbReference type="GO" id="GO:0005680">
    <property type="term" value="C:anaphase-promoting complex"/>
    <property type="evidence" value="ECO:0007669"/>
    <property type="project" value="InterPro"/>
</dbReference>
<proteinExistence type="inferred from homology"/>
<dbReference type="GO" id="GO:0090266">
    <property type="term" value="P:regulation of mitotic cell cycle spindle assembly checkpoint"/>
    <property type="evidence" value="ECO:0007669"/>
    <property type="project" value="InterPro"/>
</dbReference>
<evidence type="ECO:0000256" key="7">
    <source>
        <dbReference type="ARBA" id="ARBA00023136"/>
    </source>
</evidence>
<keyword evidence="6" id="KW-0967">Endosome</keyword>
<evidence type="ECO:0000256" key="1">
    <source>
        <dbReference type="ARBA" id="ARBA00004122"/>
    </source>
</evidence>
<reference evidence="13" key="2">
    <citation type="submission" date="2025-08" db="UniProtKB">
        <authorList>
            <consortium name="Ensembl"/>
        </authorList>
    </citation>
    <scope>IDENTIFICATION</scope>
</reference>
<evidence type="ECO:0000256" key="6">
    <source>
        <dbReference type="ARBA" id="ARBA00022753"/>
    </source>
</evidence>
<dbReference type="GeneTree" id="ENSGT00390000016789"/>
<keyword evidence="9" id="KW-0458">Lysosome</keyword>
<protein>
    <recommendedName>
        <fullName evidence="4">Ragulator complex protein LAMTOR1</fullName>
    </recommendedName>
    <alternativeName>
        <fullName evidence="11">Late endosomal/lysosomal adaptor and MAPK and MTOR activator 1</fullName>
    </alternativeName>
</protein>
<keyword evidence="14" id="KW-1185">Reference proteome</keyword>